<reference evidence="3" key="1">
    <citation type="submission" date="2021-01" db="EMBL/GenBank/DDBJ databases">
        <title>Genome public.</title>
        <authorList>
            <person name="Liu C."/>
            <person name="Sun Q."/>
        </authorList>
    </citation>
    <scope>NUCLEOTIDE SEQUENCE</scope>
    <source>
        <strain evidence="3">YIM B02565</strain>
    </source>
</reference>
<comment type="similarity">
    <text evidence="2">Belongs to the TmcAL family.</text>
</comment>
<dbReference type="EMBL" id="JAESWA010000017">
    <property type="protein sequence ID" value="MBL4930842.1"/>
    <property type="molecule type" value="Genomic_DNA"/>
</dbReference>
<dbReference type="RefSeq" id="WP_202766224.1">
    <property type="nucleotide sequence ID" value="NZ_JAESWA010000017.1"/>
</dbReference>
<feature type="binding site" evidence="2">
    <location>
        <position position="102"/>
    </location>
    <ligand>
        <name>ATP</name>
        <dbReference type="ChEBI" id="CHEBI:30616"/>
    </ligand>
</feature>
<dbReference type="GO" id="GO:0005737">
    <property type="term" value="C:cytoplasm"/>
    <property type="evidence" value="ECO:0007669"/>
    <property type="project" value="UniProtKB-SubCell"/>
</dbReference>
<keyword evidence="2" id="KW-0820">tRNA-binding</keyword>
<dbReference type="PANTHER" id="PTHR37825">
    <property type="entry name" value="TRNA(MET) CYTIDINE ACETATE LIGASE"/>
    <property type="match status" value="1"/>
</dbReference>
<proteinExistence type="inferred from homology"/>
<evidence type="ECO:0000313" key="3">
    <source>
        <dbReference type="EMBL" id="MBL4930842.1"/>
    </source>
</evidence>
<dbReference type="HAMAP" id="MF_01539">
    <property type="entry name" value="TmcAL"/>
    <property type="match status" value="1"/>
</dbReference>
<dbReference type="GO" id="GO:0016879">
    <property type="term" value="F:ligase activity, forming carbon-nitrogen bonds"/>
    <property type="evidence" value="ECO:0007669"/>
    <property type="project" value="UniProtKB-UniRule"/>
</dbReference>
<comment type="subcellular location">
    <subcellularLocation>
        <location evidence="2">Cytoplasm</location>
    </subcellularLocation>
</comment>
<keyword evidence="4" id="KW-1185">Reference proteome</keyword>
<accession>A0A937FEJ3</accession>
<keyword evidence="2" id="KW-0067">ATP-binding</keyword>
<evidence type="ECO:0000313" key="4">
    <source>
        <dbReference type="Proteomes" id="UP000623681"/>
    </source>
</evidence>
<dbReference type="EC" id="6.3.4.-" evidence="2"/>
<keyword evidence="2" id="KW-0436">Ligase</keyword>
<dbReference type="GO" id="GO:0005524">
    <property type="term" value="F:ATP binding"/>
    <property type="evidence" value="ECO:0007669"/>
    <property type="project" value="UniProtKB-KW"/>
</dbReference>
<dbReference type="InterPro" id="IPR008513">
    <property type="entry name" value="tRNA(Met)_cyd_acetate_ligase"/>
</dbReference>
<name>A0A937FEJ3_9CLOT</name>
<dbReference type="AlphaFoldDB" id="A0A937FEJ3"/>
<keyword evidence="2" id="KW-0694">RNA-binding</keyword>
<sequence>MKIAGIITEYNPFHLGHKLHLEKTKKLTNCDAVVCLMSGHFVQRGAPAIIDKWSRAQMALDNGIDLILELPTVYAVSSAEFFASGAVSILNSLNVIDSIAFGSECGDINLLIQISSILSNESNEFKETIKKFLNEGYPVAVSRSKAILEIMQSLNLSYDEDYLKKQLNSSNNILGIEYLKAILRLKSNIIPYTFKREGALYNDKELNKDFSSASSIRNYLKANNVVDDLKAHLPMESYNILSKLSLENYDFAFEEKIFSYVKYKILTDPKSLSLIPDASEGLDNKIINELQNSNNLNELILNCKSKRYTYTRISRILAQFFIGLEKYPLTELRKKQPDKVRILGLNQKGAEIIKRIKKESSIELINKPKKPFSDIYTIDIQASKAYSLICKNIKMDNEFKQSPLIKMNEI</sequence>
<feature type="binding site" evidence="2">
    <location>
        <position position="171"/>
    </location>
    <ligand>
        <name>ATP</name>
        <dbReference type="ChEBI" id="CHEBI:30616"/>
    </ligand>
</feature>
<comment type="function">
    <text evidence="2">Catalyzes the formation of N(4)-acetylcytidine (ac(4)C) at the wobble position of elongator tRNA(Met), using acetate and ATP as substrates. First activates an acetate ion to form acetyladenylate (Ac-AMP) and then transfers the acetyl group to tRNA to form ac(4)C34.</text>
</comment>
<dbReference type="GO" id="GO:0000049">
    <property type="term" value="F:tRNA binding"/>
    <property type="evidence" value="ECO:0007669"/>
    <property type="project" value="UniProtKB-KW"/>
</dbReference>
<comment type="catalytic activity">
    <reaction evidence="2">
        <text>cytidine(34) in elongator tRNA(Met) + acetate + ATP = N(4)-acetylcytidine(34) in elongator tRNA(Met) + AMP + diphosphate</text>
        <dbReference type="Rhea" id="RHEA:58144"/>
        <dbReference type="Rhea" id="RHEA-COMP:10693"/>
        <dbReference type="Rhea" id="RHEA-COMP:10694"/>
        <dbReference type="ChEBI" id="CHEBI:30089"/>
        <dbReference type="ChEBI" id="CHEBI:30616"/>
        <dbReference type="ChEBI" id="CHEBI:33019"/>
        <dbReference type="ChEBI" id="CHEBI:74900"/>
        <dbReference type="ChEBI" id="CHEBI:82748"/>
        <dbReference type="ChEBI" id="CHEBI:456215"/>
    </reaction>
</comment>
<protein>
    <recommendedName>
        <fullName evidence="2">tRNA(Met) cytidine acetate ligase</fullName>
        <ecNumber evidence="2">6.3.4.-</ecNumber>
    </recommendedName>
</protein>
<dbReference type="Proteomes" id="UP000623681">
    <property type="component" value="Unassembled WGS sequence"/>
</dbReference>
<dbReference type="Gene3D" id="3.40.50.620">
    <property type="entry name" value="HUPs"/>
    <property type="match status" value="1"/>
</dbReference>
<gene>
    <name evidence="2" type="primary">tmcAL</name>
    <name evidence="3" type="ORF">JK634_03425</name>
</gene>
<dbReference type="InterPro" id="IPR014729">
    <property type="entry name" value="Rossmann-like_a/b/a_fold"/>
</dbReference>
<comment type="caution">
    <text evidence="2">Lacks conserved residue(s) required for the propagation of feature annotation.</text>
</comment>
<dbReference type="NCBIfam" id="NF010191">
    <property type="entry name" value="PRK13670.1"/>
    <property type="match status" value="1"/>
</dbReference>
<dbReference type="SUPFAM" id="SSF52374">
    <property type="entry name" value="Nucleotidylyl transferase"/>
    <property type="match status" value="1"/>
</dbReference>
<keyword evidence="1 2" id="KW-0819">tRNA processing</keyword>
<evidence type="ECO:0000256" key="2">
    <source>
        <dbReference type="HAMAP-Rule" id="MF_01539"/>
    </source>
</evidence>
<organism evidence="3 4">
    <name type="scientific">Clostridium paridis</name>
    <dbReference type="NCBI Taxonomy" id="2803863"/>
    <lineage>
        <taxon>Bacteria</taxon>
        <taxon>Bacillati</taxon>
        <taxon>Bacillota</taxon>
        <taxon>Clostridia</taxon>
        <taxon>Eubacteriales</taxon>
        <taxon>Clostridiaceae</taxon>
        <taxon>Clostridium</taxon>
    </lineage>
</organism>
<keyword evidence="2" id="KW-0547">Nucleotide-binding</keyword>
<keyword evidence="2" id="KW-0963">Cytoplasm</keyword>
<feature type="binding site" evidence="2">
    <location>
        <begin position="7"/>
        <end position="20"/>
    </location>
    <ligand>
        <name>ATP</name>
        <dbReference type="ChEBI" id="CHEBI:30616"/>
    </ligand>
</feature>
<dbReference type="Pfam" id="PF05636">
    <property type="entry name" value="HIGH_NTase1"/>
    <property type="match status" value="1"/>
</dbReference>
<dbReference type="PANTHER" id="PTHR37825:SF1">
    <property type="entry name" value="TRNA(MET) CYTIDINE ACETATE LIGASE"/>
    <property type="match status" value="1"/>
</dbReference>
<comment type="caution">
    <text evidence="3">The sequence shown here is derived from an EMBL/GenBank/DDBJ whole genome shotgun (WGS) entry which is preliminary data.</text>
</comment>
<dbReference type="GO" id="GO:0006400">
    <property type="term" value="P:tRNA modification"/>
    <property type="evidence" value="ECO:0007669"/>
    <property type="project" value="UniProtKB-UniRule"/>
</dbReference>
<evidence type="ECO:0000256" key="1">
    <source>
        <dbReference type="ARBA" id="ARBA00022694"/>
    </source>
</evidence>
<feature type="binding site" evidence="2">
    <location>
        <position position="196"/>
    </location>
    <ligand>
        <name>ATP</name>
        <dbReference type="ChEBI" id="CHEBI:30616"/>
    </ligand>
</feature>